<name>A0A7W7ZD57_9BACT</name>
<organism evidence="1 2">
    <name type="scientific">Granulicella aggregans</name>
    <dbReference type="NCBI Taxonomy" id="474949"/>
    <lineage>
        <taxon>Bacteria</taxon>
        <taxon>Pseudomonadati</taxon>
        <taxon>Acidobacteriota</taxon>
        <taxon>Terriglobia</taxon>
        <taxon>Terriglobales</taxon>
        <taxon>Acidobacteriaceae</taxon>
        <taxon>Granulicella</taxon>
    </lineage>
</organism>
<dbReference type="Gene3D" id="3.10.28.20">
    <property type="entry name" value="Acetamidase/Formamidase-like domains"/>
    <property type="match status" value="1"/>
</dbReference>
<dbReference type="GO" id="GO:0016811">
    <property type="term" value="F:hydrolase activity, acting on carbon-nitrogen (but not peptide) bonds, in linear amides"/>
    <property type="evidence" value="ECO:0007669"/>
    <property type="project" value="InterPro"/>
</dbReference>
<accession>A0A7W7ZD57</accession>
<dbReference type="SUPFAM" id="SSF141130">
    <property type="entry name" value="Acetamidase/Formamidase-like"/>
    <property type="match status" value="1"/>
</dbReference>
<gene>
    <name evidence="1" type="ORF">HDF16_002396</name>
</gene>
<comment type="caution">
    <text evidence="1">The sequence shown here is derived from an EMBL/GenBank/DDBJ whole genome shotgun (WGS) entry which is preliminary data.</text>
</comment>
<protein>
    <submittedName>
        <fullName evidence="1">Acetamidase/formamidase</fullName>
    </submittedName>
</protein>
<proteinExistence type="predicted"/>
<dbReference type="EMBL" id="JACHIP010000003">
    <property type="protein sequence ID" value="MBB5057690.1"/>
    <property type="molecule type" value="Genomic_DNA"/>
</dbReference>
<reference evidence="1 2" key="1">
    <citation type="submission" date="2020-08" db="EMBL/GenBank/DDBJ databases">
        <title>Genomic Encyclopedia of Type Strains, Phase IV (KMG-V): Genome sequencing to study the core and pangenomes of soil and plant-associated prokaryotes.</title>
        <authorList>
            <person name="Whitman W."/>
        </authorList>
    </citation>
    <scope>NUCLEOTIDE SEQUENCE [LARGE SCALE GENOMIC DNA]</scope>
    <source>
        <strain evidence="1 2">M8UP14</strain>
    </source>
</reference>
<dbReference type="PANTHER" id="PTHR31891">
    <property type="entry name" value="FORMAMIDASE C869.04-RELATED"/>
    <property type="match status" value="1"/>
</dbReference>
<sequence length="310" mass="33009">MAEFELGAEPTHSVWNKELEPRLEIESGDTVHFECLDASGGQVKPGATVQDFLGIERDRIHALTGPVYVRGSAAGDVLEVEVLEVRHKGWGWTSTIAGLGFLDERFTEPSLFHWDLDGEVSRSLAPAVLPLRPFCGVMGVAPGEAGVFKTRPPGTFGGNMDVRDLVTGSTLYLPVFNAGALFSCGDAHAAQGDGEVCINGIECPADVTLRFKVHKGKALAGPVVDAPYVAVDPLGQWTVVESSPDALGAAKAATSRMVDLLVEGWGFSELHAYLLCSVAMDLRLAQVVNRPMVTVAASIGKSILPGRRLF</sequence>
<dbReference type="Pfam" id="PF03069">
    <property type="entry name" value="FmdA_AmdA"/>
    <property type="match status" value="2"/>
</dbReference>
<dbReference type="Gene3D" id="2.60.120.580">
    <property type="entry name" value="Acetamidase/Formamidase-like domains"/>
    <property type="match status" value="2"/>
</dbReference>
<dbReference type="Proteomes" id="UP000540989">
    <property type="component" value="Unassembled WGS sequence"/>
</dbReference>
<dbReference type="PANTHER" id="PTHR31891:SF1">
    <property type="entry name" value="FORMAMIDASE C869.04-RELATED"/>
    <property type="match status" value="1"/>
</dbReference>
<evidence type="ECO:0000313" key="1">
    <source>
        <dbReference type="EMBL" id="MBB5057690.1"/>
    </source>
</evidence>
<dbReference type="RefSeq" id="WP_184216754.1">
    <property type="nucleotide sequence ID" value="NZ_JACHIP010000003.1"/>
</dbReference>
<evidence type="ECO:0000313" key="2">
    <source>
        <dbReference type="Proteomes" id="UP000540989"/>
    </source>
</evidence>
<dbReference type="InterPro" id="IPR004304">
    <property type="entry name" value="FmdA_AmdA"/>
</dbReference>
<keyword evidence="2" id="KW-1185">Reference proteome</keyword>
<dbReference type="AlphaFoldDB" id="A0A7W7ZD57"/>